<evidence type="ECO:0000313" key="8">
    <source>
        <dbReference type="EMBL" id="GAA4358769.1"/>
    </source>
</evidence>
<comment type="caution">
    <text evidence="8">The sequence shown here is derived from an EMBL/GenBank/DDBJ whole genome shotgun (WGS) entry which is preliminary data.</text>
</comment>
<feature type="binding site" evidence="6">
    <location>
        <position position="129"/>
    </location>
    <ligand>
        <name>S-adenosyl-L-methionine</name>
        <dbReference type="ChEBI" id="CHEBI:59789"/>
    </ligand>
</feature>
<dbReference type="SUPFAM" id="SSF75217">
    <property type="entry name" value="alpha/beta knot"/>
    <property type="match status" value="1"/>
</dbReference>
<feature type="binding site" evidence="6">
    <location>
        <position position="121"/>
    </location>
    <ligand>
        <name>S-adenosyl-L-methionine</name>
        <dbReference type="ChEBI" id="CHEBI:59789"/>
    </ligand>
</feature>
<comment type="subunit">
    <text evidence="6">Homodimer.</text>
</comment>
<evidence type="ECO:0000259" key="7">
    <source>
        <dbReference type="Pfam" id="PF00588"/>
    </source>
</evidence>
<keyword evidence="3 6" id="KW-0808">Transferase</keyword>
<dbReference type="InterPro" id="IPR029028">
    <property type="entry name" value="Alpha/beta_knot_MTases"/>
</dbReference>
<dbReference type="RefSeq" id="WP_345292010.1">
    <property type="nucleotide sequence ID" value="NZ_BAABFV010000001.1"/>
</dbReference>
<evidence type="ECO:0000256" key="4">
    <source>
        <dbReference type="ARBA" id="ARBA00022691"/>
    </source>
</evidence>
<proteinExistence type="inferred from homology"/>
<evidence type="ECO:0000313" key="9">
    <source>
        <dbReference type="Proteomes" id="UP001501011"/>
    </source>
</evidence>
<name>A0ABP8IHV6_9GAMM</name>
<reference evidence="9" key="1">
    <citation type="journal article" date="2019" name="Int. J. Syst. Evol. Microbiol.">
        <title>The Global Catalogue of Microorganisms (GCM) 10K type strain sequencing project: providing services to taxonomists for standard genome sequencing and annotation.</title>
        <authorList>
            <consortium name="The Broad Institute Genomics Platform"/>
            <consortium name="The Broad Institute Genome Sequencing Center for Infectious Disease"/>
            <person name="Wu L."/>
            <person name="Ma J."/>
        </authorList>
    </citation>
    <scope>NUCLEOTIDE SEQUENCE [LARGE SCALE GENOMIC DNA]</scope>
    <source>
        <strain evidence="9">JCM 17728</strain>
    </source>
</reference>
<dbReference type="Pfam" id="PF00588">
    <property type="entry name" value="SpoU_methylase"/>
    <property type="match status" value="1"/>
</dbReference>
<keyword evidence="4 6" id="KW-0949">S-adenosyl-L-methionine</keyword>
<comment type="subcellular location">
    <subcellularLocation>
        <location evidence="6">Cytoplasm</location>
    </subcellularLocation>
</comment>
<evidence type="ECO:0000256" key="5">
    <source>
        <dbReference type="ARBA" id="ARBA00022694"/>
    </source>
</evidence>
<comment type="function">
    <text evidence="6">Methylates the ribose at the nucleotide 34 wobble position in the two leucyl isoacceptors tRNA(Leu)(CmAA) and tRNA(Leu)(cmnm5UmAA). Catalyzes the methyl transfer from S-adenosyl-L-methionine to the 2'-OH of the wobble nucleotide.</text>
</comment>
<dbReference type="EMBL" id="BAABFV010000001">
    <property type="protein sequence ID" value="GAA4358769.1"/>
    <property type="molecule type" value="Genomic_DNA"/>
</dbReference>
<keyword evidence="9" id="KW-1185">Reference proteome</keyword>
<keyword evidence="5 6" id="KW-0819">tRNA processing</keyword>
<dbReference type="InterPro" id="IPR016914">
    <property type="entry name" value="TrmL"/>
</dbReference>
<sequence length="153" mass="17600">MLHIVLFEPEIPPNTGNIIRLCANTGMQLHLIKPLGFELEDKRMRRAGLDYHEWANVIIHDDFASFKEKQQPQRLFALSTKGKQHYHHIQYQDGDYFIFGPETRGLPNHILEELATTLLRIPMKEGSRSLNLSNTAAIMAFEALRQLGFEGCQ</sequence>
<dbReference type="PIRSF" id="PIRSF029256">
    <property type="entry name" value="SpoU_TrmH_prd"/>
    <property type="match status" value="1"/>
</dbReference>
<dbReference type="Proteomes" id="UP001501011">
    <property type="component" value="Unassembled WGS sequence"/>
</dbReference>
<comment type="catalytic activity">
    <reaction evidence="6">
        <text>5-carboxymethylaminomethyluridine(34) in tRNA(Leu) + S-adenosyl-L-methionine = 5-carboxymethylaminomethyl-2'-O-methyluridine(34) in tRNA(Leu) + S-adenosyl-L-homocysteine + H(+)</text>
        <dbReference type="Rhea" id="RHEA:43088"/>
        <dbReference type="Rhea" id="RHEA-COMP:10333"/>
        <dbReference type="Rhea" id="RHEA-COMP:10334"/>
        <dbReference type="ChEBI" id="CHEBI:15378"/>
        <dbReference type="ChEBI" id="CHEBI:57856"/>
        <dbReference type="ChEBI" id="CHEBI:59789"/>
        <dbReference type="ChEBI" id="CHEBI:74508"/>
        <dbReference type="ChEBI" id="CHEBI:74511"/>
        <dbReference type="EC" id="2.1.1.207"/>
    </reaction>
</comment>
<dbReference type="PANTHER" id="PTHR42971">
    <property type="entry name" value="TRNA (CYTIDINE(34)-2'-O)-METHYLTRANSFERASE"/>
    <property type="match status" value="1"/>
</dbReference>
<dbReference type="InterPro" id="IPR001537">
    <property type="entry name" value="SpoU_MeTrfase"/>
</dbReference>
<feature type="domain" description="tRNA/rRNA methyltransferase SpoU type" evidence="7">
    <location>
        <begin position="2"/>
        <end position="140"/>
    </location>
</feature>
<dbReference type="Gene3D" id="3.40.1280.10">
    <property type="match status" value="1"/>
</dbReference>
<organism evidence="8 9">
    <name type="scientific">Kangiella marina</name>
    <dbReference type="NCBI Taxonomy" id="1079178"/>
    <lineage>
        <taxon>Bacteria</taxon>
        <taxon>Pseudomonadati</taxon>
        <taxon>Pseudomonadota</taxon>
        <taxon>Gammaproteobacteria</taxon>
        <taxon>Kangiellales</taxon>
        <taxon>Kangiellaceae</taxon>
        <taxon>Kangiella</taxon>
    </lineage>
</organism>
<evidence type="ECO:0000256" key="6">
    <source>
        <dbReference type="HAMAP-Rule" id="MF_01885"/>
    </source>
</evidence>
<dbReference type="EC" id="2.1.1.207" evidence="6"/>
<comment type="similarity">
    <text evidence="6">Belongs to the class IV-like SAM-binding methyltransferase superfamily. RNA methyltransferase TrmH family. TrmL subfamily.</text>
</comment>
<evidence type="ECO:0000256" key="3">
    <source>
        <dbReference type="ARBA" id="ARBA00022679"/>
    </source>
</evidence>
<dbReference type="NCBIfam" id="TIGR00185">
    <property type="entry name" value="tRNA_yibK_trmL"/>
    <property type="match status" value="1"/>
</dbReference>
<gene>
    <name evidence="6 8" type="primary">trmL</name>
    <name evidence="8" type="ORF">GCM10023151_09070</name>
</gene>
<feature type="binding site" evidence="6">
    <location>
        <position position="78"/>
    </location>
    <ligand>
        <name>S-adenosyl-L-methionine</name>
        <dbReference type="ChEBI" id="CHEBI:59789"/>
    </ligand>
</feature>
<comment type="catalytic activity">
    <reaction evidence="6">
        <text>cytidine(34) in tRNA + S-adenosyl-L-methionine = 2'-O-methylcytidine(34) in tRNA + S-adenosyl-L-homocysteine + H(+)</text>
        <dbReference type="Rhea" id="RHEA:43084"/>
        <dbReference type="Rhea" id="RHEA-COMP:10331"/>
        <dbReference type="Rhea" id="RHEA-COMP:10332"/>
        <dbReference type="ChEBI" id="CHEBI:15378"/>
        <dbReference type="ChEBI" id="CHEBI:57856"/>
        <dbReference type="ChEBI" id="CHEBI:59789"/>
        <dbReference type="ChEBI" id="CHEBI:74495"/>
        <dbReference type="ChEBI" id="CHEBI:82748"/>
        <dbReference type="EC" id="2.1.1.207"/>
    </reaction>
</comment>
<keyword evidence="1 6" id="KW-0963">Cytoplasm</keyword>
<evidence type="ECO:0000256" key="1">
    <source>
        <dbReference type="ARBA" id="ARBA00022490"/>
    </source>
</evidence>
<protein>
    <recommendedName>
        <fullName evidence="6">tRNA (cytidine(34)-2'-O)-methyltransferase</fullName>
        <ecNumber evidence="6">2.1.1.207</ecNumber>
    </recommendedName>
    <alternativeName>
        <fullName evidence="6">tRNA (cytidine/uridine-2'-O-)-methyltransferase TrmL</fullName>
    </alternativeName>
</protein>
<dbReference type="CDD" id="cd18094">
    <property type="entry name" value="SpoU-like_TrmL"/>
    <property type="match status" value="1"/>
</dbReference>
<dbReference type="InterPro" id="IPR029026">
    <property type="entry name" value="tRNA_m1G_MTases_N"/>
</dbReference>
<keyword evidence="2 6" id="KW-0489">Methyltransferase</keyword>
<dbReference type="HAMAP" id="MF_01885">
    <property type="entry name" value="tRNA_methyltr_TrmL"/>
    <property type="match status" value="1"/>
</dbReference>
<evidence type="ECO:0000256" key="2">
    <source>
        <dbReference type="ARBA" id="ARBA00022603"/>
    </source>
</evidence>
<accession>A0ABP8IHV6</accession>
<feature type="binding site" evidence="6">
    <location>
        <position position="100"/>
    </location>
    <ligand>
        <name>S-adenosyl-L-methionine</name>
        <dbReference type="ChEBI" id="CHEBI:59789"/>
    </ligand>
</feature>
<dbReference type="PANTHER" id="PTHR42971:SF1">
    <property type="entry name" value="TRNA (CYTIDINE(34)-2'-O)-METHYLTRANSFERASE"/>
    <property type="match status" value="1"/>
</dbReference>